<name>A0ABU7LLT3_9PROT</name>
<sequence>MDDFPRNDLERALQLAATDPAARADFLEMLLESRIYVLGHANSPASGDEITISAGDTLSLANWTHEDGQSYIPFFTSLEALQQSISGESGYLSFKARELFDTTRGSHLFLNPGQDFGKEFLPGEVDNLLDHGTSTPVETRVHRAETPVQLGEPKEYPVELVEGLTRLFARHGAIQRAYIALMQDSSADQPFSLLVGLELDGNVDLERIGLGHICAEYAPQGLPVDAMIMRPDDDGPSRYFREASDPFYERSWGQRLKSFLIHG</sequence>
<dbReference type="EMBL" id="JAZDRP010000001">
    <property type="protein sequence ID" value="MEE2524886.1"/>
    <property type="molecule type" value="Genomic_DNA"/>
</dbReference>
<evidence type="ECO:0000313" key="3">
    <source>
        <dbReference type="EMBL" id="MEE2524886.1"/>
    </source>
</evidence>
<evidence type="ECO:0000313" key="4">
    <source>
        <dbReference type="Proteomes" id="UP001354971"/>
    </source>
</evidence>
<dbReference type="Proteomes" id="UP001354971">
    <property type="component" value="Unassembled WGS sequence"/>
</dbReference>
<evidence type="ECO:0000259" key="1">
    <source>
        <dbReference type="Pfam" id="PF07179"/>
    </source>
</evidence>
<dbReference type="RefSeq" id="WP_330197552.1">
    <property type="nucleotide sequence ID" value="NZ_JAZDRP010000001.1"/>
</dbReference>
<dbReference type="Pfam" id="PF14581">
    <property type="entry name" value="SseB_C"/>
    <property type="match status" value="1"/>
</dbReference>
<comment type="caution">
    <text evidence="3">The sequence shown here is derived from an EMBL/GenBank/DDBJ whole genome shotgun (WGS) entry which is preliminary data.</text>
</comment>
<accession>A0ABU7LLT3</accession>
<feature type="domain" description="SseB protein C-terminal" evidence="2">
    <location>
        <begin position="144"/>
        <end position="250"/>
    </location>
</feature>
<gene>
    <name evidence="3" type="ORF">V0U79_00790</name>
</gene>
<dbReference type="InterPro" id="IPR009839">
    <property type="entry name" value="SseB_N"/>
</dbReference>
<reference evidence="3 4" key="1">
    <citation type="submission" date="2024-01" db="EMBL/GenBank/DDBJ databases">
        <title>Hyphobacterium bacterium isolated from marine sediment.</title>
        <authorList>
            <person name="Zhao S."/>
        </authorList>
    </citation>
    <scope>NUCLEOTIDE SEQUENCE [LARGE SCALE GENOMIC DNA]</scope>
    <source>
        <strain evidence="4">HN65</strain>
    </source>
</reference>
<feature type="domain" description="SseB protein N-terminal" evidence="1">
    <location>
        <begin position="9"/>
        <end position="125"/>
    </location>
</feature>
<proteinExistence type="predicted"/>
<protein>
    <submittedName>
        <fullName evidence="3">Enhanced serine sensitivity protein SseB C-terminal domain-containing protein</fullName>
    </submittedName>
</protein>
<organism evidence="3 4">
    <name type="scientific">Hyphobacterium lacteum</name>
    <dbReference type="NCBI Taxonomy" id="3116575"/>
    <lineage>
        <taxon>Bacteria</taxon>
        <taxon>Pseudomonadati</taxon>
        <taxon>Pseudomonadota</taxon>
        <taxon>Alphaproteobacteria</taxon>
        <taxon>Maricaulales</taxon>
        <taxon>Maricaulaceae</taxon>
        <taxon>Hyphobacterium</taxon>
    </lineage>
</organism>
<dbReference type="Pfam" id="PF07179">
    <property type="entry name" value="SseB"/>
    <property type="match status" value="1"/>
</dbReference>
<dbReference type="InterPro" id="IPR027945">
    <property type="entry name" value="SseB_C"/>
</dbReference>
<keyword evidence="4" id="KW-1185">Reference proteome</keyword>
<evidence type="ECO:0000259" key="2">
    <source>
        <dbReference type="Pfam" id="PF14581"/>
    </source>
</evidence>